<proteinExistence type="predicted"/>
<keyword evidence="3" id="KW-1185">Reference proteome</keyword>
<evidence type="ECO:0000256" key="1">
    <source>
        <dbReference type="SAM" id="Phobius"/>
    </source>
</evidence>
<protein>
    <submittedName>
        <fullName evidence="2">Uncharacterized protein</fullName>
    </submittedName>
</protein>
<keyword evidence="1" id="KW-0472">Membrane</keyword>
<dbReference type="Proteomes" id="UP000502248">
    <property type="component" value="Chromosome"/>
</dbReference>
<keyword evidence="1" id="KW-0812">Transmembrane</keyword>
<name>A0A7Z2ZMM5_9BACL</name>
<dbReference type="EMBL" id="CP051680">
    <property type="protein sequence ID" value="QJD85536.1"/>
    <property type="molecule type" value="Genomic_DNA"/>
</dbReference>
<evidence type="ECO:0000313" key="3">
    <source>
        <dbReference type="Proteomes" id="UP000502248"/>
    </source>
</evidence>
<dbReference type="KEGG" id="cheb:HH215_21690"/>
<reference evidence="2 3" key="1">
    <citation type="submission" date="2020-04" db="EMBL/GenBank/DDBJ databases">
        <title>Genome sequencing of novel species.</title>
        <authorList>
            <person name="Heo J."/>
            <person name="Kim S.-J."/>
            <person name="Kim J.-S."/>
            <person name="Hong S.-B."/>
            <person name="Kwon S.-W."/>
        </authorList>
    </citation>
    <scope>NUCLEOTIDE SEQUENCE [LARGE SCALE GENOMIC DNA]</scope>
    <source>
        <strain evidence="2 3">MFER-1</strain>
    </source>
</reference>
<dbReference type="AlphaFoldDB" id="A0A7Z2ZMM5"/>
<evidence type="ECO:0000313" key="2">
    <source>
        <dbReference type="EMBL" id="QJD85536.1"/>
    </source>
</evidence>
<keyword evidence="1" id="KW-1133">Transmembrane helix</keyword>
<feature type="transmembrane region" description="Helical" evidence="1">
    <location>
        <begin position="16"/>
        <end position="35"/>
    </location>
</feature>
<gene>
    <name evidence="2" type="ORF">HH215_21690</name>
</gene>
<organism evidence="2 3">
    <name type="scientific">Cohnella herbarum</name>
    <dbReference type="NCBI Taxonomy" id="2728023"/>
    <lineage>
        <taxon>Bacteria</taxon>
        <taxon>Bacillati</taxon>
        <taxon>Bacillota</taxon>
        <taxon>Bacilli</taxon>
        <taxon>Bacillales</taxon>
        <taxon>Paenibacillaceae</taxon>
        <taxon>Cohnella</taxon>
    </lineage>
</organism>
<sequence length="52" mass="5514">MMDSEITGISSSISDTFVWGLIPAVLAIVAACLMSNEKHDSKAEMEAYAAAH</sequence>
<dbReference type="RefSeq" id="WP_169281797.1">
    <property type="nucleotide sequence ID" value="NZ_CP051680.1"/>
</dbReference>
<accession>A0A7Z2ZMM5</accession>